<evidence type="ECO:0000313" key="1">
    <source>
        <dbReference type="EMBL" id="GMH11262.1"/>
    </source>
</evidence>
<comment type="caution">
    <text evidence="1">The sequence shown here is derived from an EMBL/GenBank/DDBJ whole genome shotgun (WGS) entry which is preliminary data.</text>
</comment>
<proteinExistence type="predicted"/>
<name>A0AAD3XND0_NEPGR</name>
<reference evidence="1" key="1">
    <citation type="submission" date="2023-05" db="EMBL/GenBank/DDBJ databases">
        <title>Nepenthes gracilis genome sequencing.</title>
        <authorList>
            <person name="Fukushima K."/>
        </authorList>
    </citation>
    <scope>NUCLEOTIDE SEQUENCE</scope>
    <source>
        <strain evidence="1">SING2019-196</strain>
    </source>
</reference>
<accession>A0AAD3XND0</accession>
<keyword evidence="2" id="KW-1185">Reference proteome</keyword>
<dbReference type="AlphaFoldDB" id="A0AAD3XND0"/>
<dbReference type="EMBL" id="BSYO01000011">
    <property type="protein sequence ID" value="GMH11262.1"/>
    <property type="molecule type" value="Genomic_DNA"/>
</dbReference>
<evidence type="ECO:0000313" key="2">
    <source>
        <dbReference type="Proteomes" id="UP001279734"/>
    </source>
</evidence>
<gene>
    <name evidence="1" type="ORF">Nepgr_013103</name>
</gene>
<sequence>MNDCDRLCLEVLFVFSSDESPFQYNFPRDAVIRSHKDFSSPFLFGESVLVHRNRLRKQLEVRALSFLLKLLKISILVTRKKKRKS</sequence>
<dbReference type="Proteomes" id="UP001279734">
    <property type="component" value="Unassembled WGS sequence"/>
</dbReference>
<protein>
    <submittedName>
        <fullName evidence="1">Uncharacterized protein</fullName>
    </submittedName>
</protein>
<organism evidence="1 2">
    <name type="scientific">Nepenthes gracilis</name>
    <name type="common">Slender pitcher plant</name>
    <dbReference type="NCBI Taxonomy" id="150966"/>
    <lineage>
        <taxon>Eukaryota</taxon>
        <taxon>Viridiplantae</taxon>
        <taxon>Streptophyta</taxon>
        <taxon>Embryophyta</taxon>
        <taxon>Tracheophyta</taxon>
        <taxon>Spermatophyta</taxon>
        <taxon>Magnoliopsida</taxon>
        <taxon>eudicotyledons</taxon>
        <taxon>Gunneridae</taxon>
        <taxon>Pentapetalae</taxon>
        <taxon>Caryophyllales</taxon>
        <taxon>Nepenthaceae</taxon>
        <taxon>Nepenthes</taxon>
    </lineage>
</organism>